<feature type="region of interest" description="Disordered" evidence="1">
    <location>
        <begin position="34"/>
        <end position="60"/>
    </location>
</feature>
<dbReference type="Proteomes" id="UP000262699">
    <property type="component" value="Unassembled WGS sequence"/>
</dbReference>
<keyword evidence="2" id="KW-1133">Transmembrane helix</keyword>
<keyword evidence="2" id="KW-0812">Transmembrane</keyword>
<organism evidence="3 4">
    <name type="scientific">Sphingomonas bacterium</name>
    <dbReference type="NCBI Taxonomy" id="1895847"/>
    <lineage>
        <taxon>Bacteria</taxon>
        <taxon>Pseudomonadati</taxon>
        <taxon>Pseudomonadota</taxon>
        <taxon>Alphaproteobacteria</taxon>
        <taxon>Sphingomonadales</taxon>
        <taxon>Sphingomonadaceae</taxon>
        <taxon>Sphingomonas</taxon>
    </lineage>
</organism>
<sequence>MSDHIFGMLDMAVVGVVVFGFGIWQLVSINREIRKDRSPERPGHSVGEHGLDDGRPKPPE</sequence>
<comment type="caution">
    <text evidence="3">The sequence shown here is derived from an EMBL/GenBank/DDBJ whole genome shotgun (WGS) entry which is preliminary data.</text>
</comment>
<reference evidence="3 4" key="1">
    <citation type="journal article" date="2018" name="Nat. Biotechnol.">
        <title>A standardized bacterial taxonomy based on genome phylogeny substantially revises the tree of life.</title>
        <authorList>
            <person name="Parks D.H."/>
            <person name="Chuvochina M."/>
            <person name="Waite D.W."/>
            <person name="Rinke C."/>
            <person name="Skarshewski A."/>
            <person name="Chaumeil P.A."/>
            <person name="Hugenholtz P."/>
        </authorList>
    </citation>
    <scope>NUCLEOTIDE SEQUENCE [LARGE SCALE GENOMIC DNA]</scope>
    <source>
        <strain evidence="3">UBA9015</strain>
    </source>
</reference>
<proteinExistence type="predicted"/>
<gene>
    <name evidence="3" type="ORF">DEP91_08110</name>
</gene>
<dbReference type="EMBL" id="DOYJ01000224">
    <property type="protein sequence ID" value="HCB76126.1"/>
    <property type="molecule type" value="Genomic_DNA"/>
</dbReference>
<evidence type="ECO:0000256" key="1">
    <source>
        <dbReference type="SAM" id="MobiDB-lite"/>
    </source>
</evidence>
<protein>
    <submittedName>
        <fullName evidence="3">Uncharacterized protein</fullName>
    </submittedName>
</protein>
<accession>A0A3D0WBM7</accession>
<evidence type="ECO:0000313" key="4">
    <source>
        <dbReference type="Proteomes" id="UP000262699"/>
    </source>
</evidence>
<keyword evidence="2" id="KW-0472">Membrane</keyword>
<feature type="transmembrane region" description="Helical" evidence="2">
    <location>
        <begin position="6"/>
        <end position="27"/>
    </location>
</feature>
<evidence type="ECO:0000256" key="2">
    <source>
        <dbReference type="SAM" id="Phobius"/>
    </source>
</evidence>
<name>A0A3D0WBM7_9SPHN</name>
<evidence type="ECO:0000313" key="3">
    <source>
        <dbReference type="EMBL" id="HCB76126.1"/>
    </source>
</evidence>
<dbReference type="AlphaFoldDB" id="A0A3D0WBM7"/>